<keyword evidence="4" id="KW-0143">Chaperone</keyword>
<reference evidence="7 8" key="1">
    <citation type="journal article" date="2016" name="Genome Biol. Evol.">
        <title>Gene Family Evolution Reflects Adaptation to Soil Environmental Stressors in the Genome of the Collembolan Orchesella cincta.</title>
        <authorList>
            <person name="Faddeeva-Vakhrusheva A."/>
            <person name="Derks M.F."/>
            <person name="Anvar S.Y."/>
            <person name="Agamennone V."/>
            <person name="Suring W."/>
            <person name="Smit S."/>
            <person name="van Straalen N.M."/>
            <person name="Roelofs D."/>
        </authorList>
    </citation>
    <scope>NUCLEOTIDE SEQUENCE [LARGE SCALE GENOMIC DNA]</scope>
    <source>
        <tissue evidence="7">Mixed pool</tissue>
    </source>
</reference>
<dbReference type="OMA" id="STECCKL"/>
<dbReference type="STRING" id="48709.A0A1D2M167"/>
<dbReference type="AlphaFoldDB" id="A0A1D2M167"/>
<name>A0A1D2M167_ORCCI</name>
<dbReference type="Pfam" id="PF00226">
    <property type="entry name" value="DnaJ"/>
    <property type="match status" value="1"/>
</dbReference>
<gene>
    <name evidence="7" type="ORF">Ocin01_19990</name>
</gene>
<dbReference type="InterPro" id="IPR001623">
    <property type="entry name" value="DnaJ_domain"/>
</dbReference>
<dbReference type="Gene3D" id="1.10.287.110">
    <property type="entry name" value="DnaJ domain"/>
    <property type="match status" value="1"/>
</dbReference>
<dbReference type="PANTHER" id="PTHR44027:SF7">
    <property type="entry name" value="DNAJ HOMOLOG SUBFAMILY C MEMBER 5 HOMOLOG"/>
    <property type="match status" value="1"/>
</dbReference>
<keyword evidence="3" id="KW-0564">Palmitate</keyword>
<dbReference type="SUPFAM" id="SSF46565">
    <property type="entry name" value="Chaperone J-domain"/>
    <property type="match status" value="1"/>
</dbReference>
<evidence type="ECO:0000313" key="7">
    <source>
        <dbReference type="EMBL" id="ODM86692.1"/>
    </source>
</evidence>
<evidence type="ECO:0000256" key="5">
    <source>
        <dbReference type="ARBA" id="ARBA00023288"/>
    </source>
</evidence>
<keyword evidence="8" id="KW-1185">Reference proteome</keyword>
<feature type="domain" description="J" evidence="6">
    <location>
        <begin position="25"/>
        <end position="90"/>
    </location>
</feature>
<comment type="subcellular location">
    <subcellularLocation>
        <location evidence="1">Membrane</location>
        <topology evidence="1">Lipid-anchor</topology>
    </subcellularLocation>
</comment>
<proteinExistence type="predicted"/>
<dbReference type="Proteomes" id="UP000094527">
    <property type="component" value="Unassembled WGS sequence"/>
</dbReference>
<dbReference type="CDD" id="cd06257">
    <property type="entry name" value="DnaJ"/>
    <property type="match status" value="1"/>
</dbReference>
<dbReference type="PROSITE" id="PS00636">
    <property type="entry name" value="DNAJ_1"/>
    <property type="match status" value="1"/>
</dbReference>
<dbReference type="PROSITE" id="PS50076">
    <property type="entry name" value="DNAJ_2"/>
    <property type="match status" value="1"/>
</dbReference>
<evidence type="ECO:0000313" key="8">
    <source>
        <dbReference type="Proteomes" id="UP000094527"/>
    </source>
</evidence>
<dbReference type="InterPro" id="IPR036869">
    <property type="entry name" value="J_dom_sf"/>
</dbReference>
<dbReference type="PANTHER" id="PTHR44027">
    <property type="entry name" value="DNAJ HOMOLOG SUBFAMILY C MEMBER 5 HOMOLOG"/>
    <property type="match status" value="1"/>
</dbReference>
<dbReference type="PRINTS" id="PR00625">
    <property type="entry name" value="JDOMAIN"/>
</dbReference>
<evidence type="ECO:0000256" key="2">
    <source>
        <dbReference type="ARBA" id="ARBA00023136"/>
    </source>
</evidence>
<sequence length="106" mass="12062">MSVARSPNENHGSQHWQEAIHNGESLYVTLGVPKQATQDDIKKAFRKLALKLHPDKNTEDPDAIEKFKQVNTSYQVLSDPTRRNIYDNYGSLGLYVSEQFGEENVN</sequence>
<dbReference type="InterPro" id="IPR051434">
    <property type="entry name" value="DnaJ_C_subfamily_member5"/>
</dbReference>
<dbReference type="GO" id="GO:0016020">
    <property type="term" value="C:membrane"/>
    <property type="evidence" value="ECO:0007669"/>
    <property type="project" value="UniProtKB-SubCell"/>
</dbReference>
<dbReference type="SMART" id="SM00271">
    <property type="entry name" value="DnaJ"/>
    <property type="match status" value="1"/>
</dbReference>
<organism evidence="7 8">
    <name type="scientific">Orchesella cincta</name>
    <name type="common">Springtail</name>
    <name type="synonym">Podura cincta</name>
    <dbReference type="NCBI Taxonomy" id="48709"/>
    <lineage>
        <taxon>Eukaryota</taxon>
        <taxon>Metazoa</taxon>
        <taxon>Ecdysozoa</taxon>
        <taxon>Arthropoda</taxon>
        <taxon>Hexapoda</taxon>
        <taxon>Collembola</taxon>
        <taxon>Entomobryomorpha</taxon>
        <taxon>Entomobryoidea</taxon>
        <taxon>Orchesellidae</taxon>
        <taxon>Orchesellinae</taxon>
        <taxon>Orchesella</taxon>
    </lineage>
</organism>
<dbReference type="GO" id="GO:0005737">
    <property type="term" value="C:cytoplasm"/>
    <property type="evidence" value="ECO:0007669"/>
    <property type="project" value="UniProtKB-ARBA"/>
</dbReference>
<accession>A0A1D2M167</accession>
<keyword evidence="5" id="KW-0449">Lipoprotein</keyword>
<keyword evidence="2" id="KW-0472">Membrane</keyword>
<evidence type="ECO:0000259" key="6">
    <source>
        <dbReference type="PROSITE" id="PS50076"/>
    </source>
</evidence>
<dbReference type="OrthoDB" id="445556at2759"/>
<dbReference type="EMBL" id="LJIJ01007625">
    <property type="protein sequence ID" value="ODM86692.1"/>
    <property type="molecule type" value="Genomic_DNA"/>
</dbReference>
<dbReference type="InterPro" id="IPR018253">
    <property type="entry name" value="DnaJ_domain_CS"/>
</dbReference>
<evidence type="ECO:0000256" key="4">
    <source>
        <dbReference type="ARBA" id="ARBA00023186"/>
    </source>
</evidence>
<evidence type="ECO:0000256" key="1">
    <source>
        <dbReference type="ARBA" id="ARBA00004635"/>
    </source>
</evidence>
<comment type="caution">
    <text evidence="7">The sequence shown here is derived from an EMBL/GenBank/DDBJ whole genome shotgun (WGS) entry which is preliminary data.</text>
</comment>
<feature type="non-terminal residue" evidence="7">
    <location>
        <position position="106"/>
    </location>
</feature>
<protein>
    <submittedName>
        <fullName evidence="7">DnaJ subfamily C member 5</fullName>
    </submittedName>
</protein>
<evidence type="ECO:0000256" key="3">
    <source>
        <dbReference type="ARBA" id="ARBA00023139"/>
    </source>
</evidence>